<organism evidence="4">
    <name type="scientific">Anisakis simplex</name>
    <name type="common">Herring worm</name>
    <dbReference type="NCBI Taxonomy" id="6269"/>
    <lineage>
        <taxon>Eukaryota</taxon>
        <taxon>Metazoa</taxon>
        <taxon>Ecdysozoa</taxon>
        <taxon>Nematoda</taxon>
        <taxon>Chromadorea</taxon>
        <taxon>Rhabditida</taxon>
        <taxon>Spirurina</taxon>
        <taxon>Ascaridomorpha</taxon>
        <taxon>Ascaridoidea</taxon>
        <taxon>Anisakidae</taxon>
        <taxon>Anisakis</taxon>
        <taxon>Anisakis simplex complex</taxon>
    </lineage>
</organism>
<dbReference type="Proteomes" id="UP000267096">
    <property type="component" value="Unassembled WGS sequence"/>
</dbReference>
<evidence type="ECO:0000313" key="4">
    <source>
        <dbReference type="WBParaSite" id="ASIM_0001387301-mRNA-1"/>
    </source>
</evidence>
<reference evidence="2 3" key="2">
    <citation type="submission" date="2018-11" db="EMBL/GenBank/DDBJ databases">
        <authorList>
            <consortium name="Pathogen Informatics"/>
        </authorList>
    </citation>
    <scope>NUCLEOTIDE SEQUENCE [LARGE SCALE GENOMIC DNA]</scope>
</reference>
<evidence type="ECO:0000256" key="1">
    <source>
        <dbReference type="SAM" id="MobiDB-lite"/>
    </source>
</evidence>
<gene>
    <name evidence="2" type="ORF">ASIM_LOCUS13301</name>
</gene>
<reference evidence="4" key="1">
    <citation type="submission" date="2017-02" db="UniProtKB">
        <authorList>
            <consortium name="WormBaseParasite"/>
        </authorList>
    </citation>
    <scope>IDENTIFICATION</scope>
</reference>
<keyword evidence="3" id="KW-1185">Reference proteome</keyword>
<sequence>MYSAAGEFNCSATHDKSNNNSSNKELSAEQEQPLNYSRAKHLFSTGNKDDETPLENALRSGSLMRNNALTLSYPTPSIFIPPPNLMPSSYMSSLAAVAMSAAMNAAAVNNRHITTNP</sequence>
<name>A0A0M3JZE8_ANISI</name>
<accession>A0A0M3JZE8</accession>
<protein>
    <submittedName>
        <fullName evidence="4">OAR domain-containing protein</fullName>
    </submittedName>
</protein>
<proteinExistence type="predicted"/>
<evidence type="ECO:0000313" key="2">
    <source>
        <dbReference type="EMBL" id="VDK49382.1"/>
    </source>
</evidence>
<evidence type="ECO:0000313" key="3">
    <source>
        <dbReference type="Proteomes" id="UP000267096"/>
    </source>
</evidence>
<dbReference type="EMBL" id="UYRR01031357">
    <property type="protein sequence ID" value="VDK49382.1"/>
    <property type="molecule type" value="Genomic_DNA"/>
</dbReference>
<dbReference type="WBParaSite" id="ASIM_0001387301-mRNA-1">
    <property type="protein sequence ID" value="ASIM_0001387301-mRNA-1"/>
    <property type="gene ID" value="ASIM_0001387301"/>
</dbReference>
<dbReference type="AlphaFoldDB" id="A0A0M3JZE8"/>
<feature type="region of interest" description="Disordered" evidence="1">
    <location>
        <begin position="1"/>
        <end position="54"/>
    </location>
</feature>